<feature type="transmembrane region" description="Helical" evidence="2">
    <location>
        <begin position="118"/>
        <end position="140"/>
    </location>
</feature>
<dbReference type="RefSeq" id="WP_103264643.1">
    <property type="nucleotide sequence ID" value="NZ_CABMLE010000003.1"/>
</dbReference>
<dbReference type="OrthoDB" id="3175804at2"/>
<comment type="caution">
    <text evidence="3">The sequence shown here is derived from an EMBL/GenBank/DDBJ whole genome shotgun (WGS) entry which is preliminary data.</text>
</comment>
<name>A0A2K2UCZ5_9ACTN</name>
<gene>
    <name evidence="3" type="ORF">C2L71_04890</name>
</gene>
<dbReference type="Proteomes" id="UP000236197">
    <property type="component" value="Unassembled WGS sequence"/>
</dbReference>
<accession>A0A2K2UCZ5</accession>
<feature type="compositionally biased region" description="Basic and acidic residues" evidence="1">
    <location>
        <begin position="32"/>
        <end position="42"/>
    </location>
</feature>
<evidence type="ECO:0000256" key="1">
    <source>
        <dbReference type="SAM" id="MobiDB-lite"/>
    </source>
</evidence>
<keyword evidence="4" id="KW-1185">Reference proteome</keyword>
<keyword evidence="2" id="KW-0472">Membrane</keyword>
<evidence type="ECO:0000313" key="4">
    <source>
        <dbReference type="Proteomes" id="UP000236197"/>
    </source>
</evidence>
<feature type="transmembrane region" description="Helical" evidence="2">
    <location>
        <begin position="63"/>
        <end position="94"/>
    </location>
</feature>
<evidence type="ECO:0000256" key="2">
    <source>
        <dbReference type="SAM" id="Phobius"/>
    </source>
</evidence>
<organism evidence="3 4">
    <name type="scientific">Enteroscipio rubneri</name>
    <dbReference type="NCBI Taxonomy" id="2070686"/>
    <lineage>
        <taxon>Bacteria</taxon>
        <taxon>Bacillati</taxon>
        <taxon>Actinomycetota</taxon>
        <taxon>Coriobacteriia</taxon>
        <taxon>Eggerthellales</taxon>
        <taxon>Eggerthellaceae</taxon>
        <taxon>Enteroscipio</taxon>
    </lineage>
</organism>
<keyword evidence="2" id="KW-1133">Transmembrane helix</keyword>
<evidence type="ECO:0000313" key="3">
    <source>
        <dbReference type="EMBL" id="PNV68164.1"/>
    </source>
</evidence>
<feature type="region of interest" description="Disordered" evidence="1">
    <location>
        <begin position="1"/>
        <end position="52"/>
    </location>
</feature>
<proteinExistence type="predicted"/>
<dbReference type="EMBL" id="PPEK01000003">
    <property type="protein sequence ID" value="PNV68164.1"/>
    <property type="molecule type" value="Genomic_DNA"/>
</dbReference>
<feature type="compositionally biased region" description="Polar residues" evidence="1">
    <location>
        <begin position="17"/>
        <end position="28"/>
    </location>
</feature>
<keyword evidence="2" id="KW-0812">Transmembrane</keyword>
<sequence>MTEDKHRPPEPPPAPSQEGTDNGNQDTSGFRRPTDLDSRDLQSPRMPQPNMNDAREFKTAQNFILAASIIGPISLILASLLFSAIGIVCGYIGFRKLKALEAKRSEISAAAGRMKRSAIFAMAVCGVTGVLNLALVWMLFPTFMGMVESGDYGGLLPGGSTGAETNSTWG</sequence>
<protein>
    <submittedName>
        <fullName evidence="3">Uncharacterized protein</fullName>
    </submittedName>
</protein>
<dbReference type="AlphaFoldDB" id="A0A2K2UCZ5"/>
<reference evidence="4" key="1">
    <citation type="submission" date="2018-01" db="EMBL/GenBank/DDBJ databases">
        <title>Rubneribacter badeniensis gen. nov., sp. nov., and Colonibacter rubneri, gen. nov., sp. nov., WGS of new members of the Eggerthellaceae.</title>
        <authorList>
            <person name="Danylec N."/>
            <person name="Stoll D.A."/>
            <person name="Doetsch A."/>
            <person name="Kulling S.E."/>
            <person name="Huch M."/>
        </authorList>
    </citation>
    <scope>NUCLEOTIDE SEQUENCE [LARGE SCALE GENOMIC DNA]</scope>
    <source>
        <strain evidence="4">ResAG-96</strain>
    </source>
</reference>